<accession>A0AAV5UQ78</accession>
<dbReference type="PANTHER" id="PTHR44590">
    <property type="entry name" value="CARBOXYLIC ESTER HYDROLASE-RELATED"/>
    <property type="match status" value="1"/>
</dbReference>
<dbReference type="Proteomes" id="UP001432322">
    <property type="component" value="Unassembled WGS sequence"/>
</dbReference>
<protein>
    <recommendedName>
        <fullName evidence="1">Carboxylesterase type B domain-containing protein</fullName>
    </recommendedName>
</protein>
<dbReference type="AlphaFoldDB" id="A0AAV5UQ78"/>
<feature type="domain" description="Carboxylesterase type B" evidence="1">
    <location>
        <begin position="6"/>
        <end position="153"/>
    </location>
</feature>
<dbReference type="InterPro" id="IPR002018">
    <property type="entry name" value="CarbesteraseB"/>
</dbReference>
<evidence type="ECO:0000313" key="2">
    <source>
        <dbReference type="EMBL" id="GMT08732.1"/>
    </source>
</evidence>
<dbReference type="SUPFAM" id="SSF53474">
    <property type="entry name" value="alpha/beta-Hydrolases"/>
    <property type="match status" value="1"/>
</dbReference>
<name>A0AAV5UQ78_9BILA</name>
<dbReference type="Gene3D" id="3.40.50.1820">
    <property type="entry name" value="alpha/beta hydrolase"/>
    <property type="match status" value="1"/>
</dbReference>
<sequence>VRTIVDEGVIEGFVQSINDHNCDVYLGVPYAAPPLGELRFKKPVRHPGWKGVRKCKRYGARSIQKDMFWDKVLIQTPQSEDCLHLNIFAPKREEGKTYPVLFYIHGGGFMMDSTAKYGYKEVCEQLITKDVIVVMIQYRLGFLGFFSLGSSSCK</sequence>
<dbReference type="InterPro" id="IPR029058">
    <property type="entry name" value="AB_hydrolase_fold"/>
</dbReference>
<feature type="non-terminal residue" evidence="2">
    <location>
        <position position="154"/>
    </location>
</feature>
<organism evidence="2 3">
    <name type="scientific">Pristionchus fissidentatus</name>
    <dbReference type="NCBI Taxonomy" id="1538716"/>
    <lineage>
        <taxon>Eukaryota</taxon>
        <taxon>Metazoa</taxon>
        <taxon>Ecdysozoa</taxon>
        <taxon>Nematoda</taxon>
        <taxon>Chromadorea</taxon>
        <taxon>Rhabditida</taxon>
        <taxon>Rhabditina</taxon>
        <taxon>Diplogasteromorpha</taxon>
        <taxon>Diplogasteroidea</taxon>
        <taxon>Neodiplogasteridae</taxon>
        <taxon>Pristionchus</taxon>
    </lineage>
</organism>
<reference evidence="2" key="1">
    <citation type="submission" date="2023-10" db="EMBL/GenBank/DDBJ databases">
        <title>Genome assembly of Pristionchus species.</title>
        <authorList>
            <person name="Yoshida K."/>
            <person name="Sommer R.J."/>
        </authorList>
    </citation>
    <scope>NUCLEOTIDE SEQUENCE</scope>
    <source>
        <strain evidence="2">RS5133</strain>
    </source>
</reference>
<proteinExistence type="predicted"/>
<comment type="caution">
    <text evidence="2">The sequence shown here is derived from an EMBL/GenBank/DDBJ whole genome shotgun (WGS) entry which is preliminary data.</text>
</comment>
<dbReference type="EMBL" id="BTSY01000001">
    <property type="protein sequence ID" value="GMT08732.1"/>
    <property type="molecule type" value="Genomic_DNA"/>
</dbReference>
<gene>
    <name evidence="2" type="ORF">PFISCL1PPCAC_29</name>
</gene>
<feature type="non-terminal residue" evidence="2">
    <location>
        <position position="1"/>
    </location>
</feature>
<dbReference type="Pfam" id="PF00135">
    <property type="entry name" value="COesterase"/>
    <property type="match status" value="1"/>
</dbReference>
<keyword evidence="3" id="KW-1185">Reference proteome</keyword>
<evidence type="ECO:0000259" key="1">
    <source>
        <dbReference type="Pfam" id="PF00135"/>
    </source>
</evidence>
<evidence type="ECO:0000313" key="3">
    <source>
        <dbReference type="Proteomes" id="UP001432322"/>
    </source>
</evidence>
<dbReference type="PANTHER" id="PTHR44590:SF4">
    <property type="entry name" value="CARBOXYLIC ESTER HYDROLASE"/>
    <property type="match status" value="1"/>
</dbReference>